<feature type="region of interest" description="Disordered" evidence="2">
    <location>
        <begin position="268"/>
        <end position="293"/>
    </location>
</feature>
<feature type="region of interest" description="Disordered" evidence="2">
    <location>
        <begin position="74"/>
        <end position="103"/>
    </location>
</feature>
<dbReference type="OMA" id="EGPSEKM"/>
<feature type="compositionally biased region" description="Basic and acidic residues" evidence="2">
    <location>
        <begin position="194"/>
        <end position="210"/>
    </location>
</feature>
<accession>A0A0N4W2G2</accession>
<feature type="compositionally biased region" description="Low complexity" evidence="2">
    <location>
        <begin position="90"/>
        <end position="100"/>
    </location>
</feature>
<evidence type="ECO:0000313" key="5">
    <source>
        <dbReference type="WBParaSite" id="HPLM_0000391101-mRNA-1"/>
    </source>
</evidence>
<feature type="compositionally biased region" description="Acidic residues" evidence="2">
    <location>
        <begin position="238"/>
        <end position="248"/>
    </location>
</feature>
<protein>
    <submittedName>
        <fullName evidence="5">Midasin</fullName>
    </submittedName>
</protein>
<dbReference type="WBParaSite" id="HPLM_0000391101-mRNA-1">
    <property type="protein sequence ID" value="HPLM_0000391101-mRNA-1"/>
    <property type="gene ID" value="HPLM_0000391101"/>
</dbReference>
<sequence length="318" mass="34426">MTFIFADDVGTSRLLSQDNAELPPLPLEFEEEEIYMSIDDPRVGSVDEEGNVLVPVDEEGRILPGFEHLVRPLKGPDLDVQPTREDEARVSATEAEAAASRSDDIEASYDENAIDMSAALLPTASDYVDSREADSERNTGQETVGVAVKPDLSGLEEVFQAENDVEDAKEKGQKADDKIDQIVNEMFELARDKEFDQDNTLEDKDREEGTRISGPGVLKMDEELPGDGKAGVRPALDLQDDSDEDDDLPQIGLGLGAEVAKVLPVGDDGDDAEMTNSRIGDFLDEGPSEKMGRKPASAALSSTILSLIATVLLCLSRV</sequence>
<name>A0A0N4W2G2_HAEPC</name>
<feature type="region of interest" description="Disordered" evidence="2">
    <location>
        <begin position="194"/>
        <end position="250"/>
    </location>
</feature>
<reference evidence="3 4" key="2">
    <citation type="submission" date="2018-11" db="EMBL/GenBank/DDBJ databases">
        <authorList>
            <consortium name="Pathogen Informatics"/>
        </authorList>
    </citation>
    <scope>NUCLEOTIDE SEQUENCE [LARGE SCALE GENOMIC DNA]</scope>
    <source>
        <strain evidence="3 4">MHpl1</strain>
    </source>
</reference>
<keyword evidence="1" id="KW-0175">Coiled coil</keyword>
<proteinExistence type="predicted"/>
<dbReference type="EMBL" id="UZAF01016156">
    <property type="protein sequence ID" value="VDO21945.1"/>
    <property type="molecule type" value="Genomic_DNA"/>
</dbReference>
<evidence type="ECO:0000256" key="1">
    <source>
        <dbReference type="SAM" id="Coils"/>
    </source>
</evidence>
<dbReference type="OrthoDB" id="5877415at2759"/>
<dbReference type="AlphaFoldDB" id="A0A0N4W2G2"/>
<evidence type="ECO:0000256" key="2">
    <source>
        <dbReference type="SAM" id="MobiDB-lite"/>
    </source>
</evidence>
<keyword evidence="4" id="KW-1185">Reference proteome</keyword>
<evidence type="ECO:0000313" key="3">
    <source>
        <dbReference type="EMBL" id="VDO21945.1"/>
    </source>
</evidence>
<evidence type="ECO:0000313" key="4">
    <source>
        <dbReference type="Proteomes" id="UP000268014"/>
    </source>
</evidence>
<dbReference type="Proteomes" id="UP000268014">
    <property type="component" value="Unassembled WGS sequence"/>
</dbReference>
<feature type="compositionally biased region" description="Basic and acidic residues" evidence="2">
    <location>
        <begin position="74"/>
        <end position="89"/>
    </location>
</feature>
<gene>
    <name evidence="3" type="ORF">HPLM_LOCUS3903</name>
</gene>
<reference evidence="5" key="1">
    <citation type="submission" date="2017-02" db="UniProtKB">
        <authorList>
            <consortium name="WormBaseParasite"/>
        </authorList>
    </citation>
    <scope>IDENTIFICATION</scope>
</reference>
<organism evidence="5">
    <name type="scientific">Haemonchus placei</name>
    <name type="common">Barber's pole worm</name>
    <dbReference type="NCBI Taxonomy" id="6290"/>
    <lineage>
        <taxon>Eukaryota</taxon>
        <taxon>Metazoa</taxon>
        <taxon>Ecdysozoa</taxon>
        <taxon>Nematoda</taxon>
        <taxon>Chromadorea</taxon>
        <taxon>Rhabditida</taxon>
        <taxon>Rhabditina</taxon>
        <taxon>Rhabditomorpha</taxon>
        <taxon>Strongyloidea</taxon>
        <taxon>Trichostrongylidae</taxon>
        <taxon>Haemonchus</taxon>
    </lineage>
</organism>
<feature type="coiled-coil region" evidence="1">
    <location>
        <begin position="158"/>
        <end position="185"/>
    </location>
</feature>